<dbReference type="InterPro" id="IPR050508">
    <property type="entry name" value="Methyltransf_Superfamily"/>
</dbReference>
<accession>A0A7W8DL61</accession>
<gene>
    <name evidence="2" type="ORF">HNQ65_003119</name>
</gene>
<dbReference type="SUPFAM" id="SSF53335">
    <property type="entry name" value="S-adenosyl-L-methionine-dependent methyltransferases"/>
    <property type="match status" value="1"/>
</dbReference>
<organism evidence="2 3">
    <name type="scientific">Prosthecobacter vanneervenii</name>
    <dbReference type="NCBI Taxonomy" id="48466"/>
    <lineage>
        <taxon>Bacteria</taxon>
        <taxon>Pseudomonadati</taxon>
        <taxon>Verrucomicrobiota</taxon>
        <taxon>Verrucomicrobiia</taxon>
        <taxon>Verrucomicrobiales</taxon>
        <taxon>Verrucomicrobiaceae</taxon>
        <taxon>Prosthecobacter</taxon>
    </lineage>
</organism>
<dbReference type="Pfam" id="PF08241">
    <property type="entry name" value="Methyltransf_11"/>
    <property type="match status" value="1"/>
</dbReference>
<dbReference type="CDD" id="cd02440">
    <property type="entry name" value="AdoMet_MTases"/>
    <property type="match status" value="1"/>
</dbReference>
<dbReference type="Proteomes" id="UP000590740">
    <property type="component" value="Unassembled WGS sequence"/>
</dbReference>
<dbReference type="Gene3D" id="3.40.50.150">
    <property type="entry name" value="Vaccinia Virus protein VP39"/>
    <property type="match status" value="1"/>
</dbReference>
<keyword evidence="2" id="KW-0808">Transferase</keyword>
<evidence type="ECO:0000313" key="2">
    <source>
        <dbReference type="EMBL" id="MBB5033531.1"/>
    </source>
</evidence>
<evidence type="ECO:0000259" key="1">
    <source>
        <dbReference type="Pfam" id="PF08241"/>
    </source>
</evidence>
<dbReference type="InterPro" id="IPR029063">
    <property type="entry name" value="SAM-dependent_MTases_sf"/>
</dbReference>
<dbReference type="GO" id="GO:0032259">
    <property type="term" value="P:methylation"/>
    <property type="evidence" value="ECO:0007669"/>
    <property type="project" value="UniProtKB-KW"/>
</dbReference>
<comment type="caution">
    <text evidence="2">The sequence shown here is derived from an EMBL/GenBank/DDBJ whole genome shotgun (WGS) entry which is preliminary data.</text>
</comment>
<protein>
    <submittedName>
        <fullName evidence="2">SAM-dependent methyltransferase</fullName>
    </submittedName>
</protein>
<reference evidence="2 3" key="1">
    <citation type="submission" date="2020-08" db="EMBL/GenBank/DDBJ databases">
        <title>Genomic Encyclopedia of Type Strains, Phase IV (KMG-IV): sequencing the most valuable type-strain genomes for metagenomic binning, comparative biology and taxonomic classification.</title>
        <authorList>
            <person name="Goeker M."/>
        </authorList>
    </citation>
    <scope>NUCLEOTIDE SEQUENCE [LARGE SCALE GENOMIC DNA]</scope>
    <source>
        <strain evidence="2 3">DSM 12252</strain>
    </source>
</reference>
<dbReference type="RefSeq" id="WP_184340454.1">
    <property type="nucleotide sequence ID" value="NZ_JACHIG010000006.1"/>
</dbReference>
<proteinExistence type="predicted"/>
<dbReference type="EMBL" id="JACHIG010000006">
    <property type="protein sequence ID" value="MBB5033531.1"/>
    <property type="molecule type" value="Genomic_DNA"/>
</dbReference>
<evidence type="ECO:0000313" key="3">
    <source>
        <dbReference type="Proteomes" id="UP000590740"/>
    </source>
</evidence>
<dbReference type="InterPro" id="IPR013216">
    <property type="entry name" value="Methyltransf_11"/>
</dbReference>
<keyword evidence="2" id="KW-0489">Methyltransferase</keyword>
<dbReference type="PANTHER" id="PTHR42912">
    <property type="entry name" value="METHYLTRANSFERASE"/>
    <property type="match status" value="1"/>
</dbReference>
<feature type="domain" description="Methyltransferase type 11" evidence="1">
    <location>
        <begin position="41"/>
        <end position="133"/>
    </location>
</feature>
<name>A0A7W8DL61_9BACT</name>
<dbReference type="GO" id="GO:0008757">
    <property type="term" value="F:S-adenosylmethionine-dependent methyltransferase activity"/>
    <property type="evidence" value="ECO:0007669"/>
    <property type="project" value="InterPro"/>
</dbReference>
<keyword evidence="3" id="KW-1185">Reference proteome</keyword>
<sequence length="252" mass="27348">MRAAEYDLMHAVEDGHWWYAVLRGLVDEALAGRLPAAARLLDAGCGTGGMLAYLQTRKADMELSGVDAAEQAVRYCQQRGLAAVQQGWVEALPFADDAFDAVLCLDVLYHSDVHEQQALAELARVLRPQGLLLLNLPAFSVLRGAHDAAVGGARRYEAGQVRALLSRSSLAVEKIHYWNAWLCLPLLVWRQLSRLTKSTASDLGCAPVWMNRMLACAGRLDAGLCRSLLVPFGSSVFAVARKTNCSAGRKAA</sequence>
<dbReference type="AlphaFoldDB" id="A0A7W8DL61"/>